<gene>
    <name evidence="1" type="primary">61</name>
    <name evidence="1" type="ORF">SEA_BRYLER_61</name>
</gene>
<proteinExistence type="predicted"/>
<dbReference type="KEGG" id="vg:60322775"/>
<name>A0A5Q2WNI2_9CAUD</name>
<evidence type="ECO:0000313" key="1">
    <source>
        <dbReference type="EMBL" id="QGH80436.1"/>
    </source>
</evidence>
<dbReference type="GeneID" id="60322775"/>
<dbReference type="RefSeq" id="YP_009951339.1">
    <property type="nucleotide sequence ID" value="NC_051600.1"/>
</dbReference>
<dbReference type="Proteomes" id="UP000405876">
    <property type="component" value="Segment"/>
</dbReference>
<reference evidence="1 2" key="1">
    <citation type="submission" date="2019-08" db="EMBL/GenBank/DDBJ databases">
        <authorList>
            <person name="Bianchetto T."/>
            <person name="Ward B."/>
            <person name="Althoff P."/>
            <person name="Ashe A."/>
            <person name="Boggs D."/>
            <person name="Devereaux C."/>
            <person name="Kar E."/>
            <person name="Naccarato C."/>
            <person name="Sanders S."/>
            <person name="Haydock J."/>
            <person name="Ettinger A.-S.H."/>
            <person name="Ettinger W.F."/>
            <person name="Anders K.R."/>
            <person name="Garlena R.A."/>
            <person name="Russell D.A."/>
            <person name="Pope W.H."/>
            <person name="Jacobs-Sera D."/>
            <person name="Hatfull G.F."/>
        </authorList>
    </citation>
    <scope>NUCLEOTIDE SEQUENCE [LARGE SCALE GENOMIC DNA]</scope>
</reference>
<accession>A0A5Q2WNI2</accession>
<protein>
    <submittedName>
        <fullName evidence="1">Uncharacterized protein</fullName>
    </submittedName>
</protein>
<organism evidence="1 2">
    <name type="scientific">Mycobacterium phage Bryler</name>
    <dbReference type="NCBI Taxonomy" id="2653755"/>
    <lineage>
        <taxon>Viruses</taxon>
        <taxon>Duplodnaviria</taxon>
        <taxon>Heunggongvirae</taxon>
        <taxon>Uroviricota</taxon>
        <taxon>Caudoviricetes</taxon>
        <taxon>Weiservirinae</taxon>
        <taxon>Unicornvirus</taxon>
        <taxon>Unicornvirus bryler</taxon>
    </lineage>
</organism>
<sequence>MSAIRRKSTTNYAEVGRVRIPMSGTARSPEGGDIVVGVRADTASVTVGRDGTGAPFPPLDSDQAAQLSALLDLASAKVHALAAAHERYQAAIAAAEAEFTAAAEGVRA</sequence>
<evidence type="ECO:0000313" key="2">
    <source>
        <dbReference type="Proteomes" id="UP000405876"/>
    </source>
</evidence>
<keyword evidence="2" id="KW-1185">Reference proteome</keyword>
<dbReference type="EMBL" id="MN369762">
    <property type="protein sequence ID" value="QGH80436.1"/>
    <property type="molecule type" value="Genomic_DNA"/>
</dbReference>